<feature type="region of interest" description="Disordered" evidence="1">
    <location>
        <begin position="85"/>
        <end position="141"/>
    </location>
</feature>
<evidence type="ECO:0000313" key="2">
    <source>
        <dbReference type="EMBL" id="EEE59543.1"/>
    </source>
</evidence>
<reference evidence="2" key="2">
    <citation type="submission" date="2008-12" db="EMBL/GenBank/DDBJ databases">
        <title>Improved gene annotation of the rice (Oryza sativa) genomes.</title>
        <authorList>
            <person name="Wang J."/>
            <person name="Li R."/>
            <person name="Fan W."/>
            <person name="Huang Q."/>
            <person name="Zhang J."/>
            <person name="Zhou Y."/>
            <person name="Hu Y."/>
            <person name="Zi S."/>
            <person name="Li J."/>
            <person name="Ni P."/>
            <person name="Zheng H."/>
            <person name="Zhang Y."/>
            <person name="Zhao M."/>
            <person name="Hao Q."/>
            <person name="McDermott J."/>
            <person name="Samudrala R."/>
            <person name="Kristiansen K."/>
            <person name="Wong G.K.-S."/>
        </authorList>
    </citation>
    <scope>NUCLEOTIDE SEQUENCE</scope>
</reference>
<sequence>MIPCIPPSISLGFFAGLDGDELLEEEERQLVLDKEHVAVDIRHHVQRAVGPNTGSLCMYPPPPITFAILIIFSRKHPSVNITCKNLSPRHSPARSTAATSSSTGLRGDGCSPDGGYPRMGFPNDPSPMLSSPPTLHSPFAPPAILEQRPRSASAEEVRHNHLPNPIEITLTPMFSNKVMQKSH</sequence>
<dbReference type="Proteomes" id="UP000007752">
    <property type="component" value="Chromosome 3"/>
</dbReference>
<name>B9F9U5_ORYSJ</name>
<accession>B9F9U5</accession>
<gene>
    <name evidence="2" type="ORF">OsJ_11814</name>
</gene>
<reference evidence="2" key="1">
    <citation type="journal article" date="2005" name="PLoS Biol.">
        <title>The genomes of Oryza sativa: a history of duplications.</title>
        <authorList>
            <person name="Yu J."/>
            <person name="Wang J."/>
            <person name="Lin W."/>
            <person name="Li S."/>
            <person name="Li H."/>
            <person name="Zhou J."/>
            <person name="Ni P."/>
            <person name="Dong W."/>
            <person name="Hu S."/>
            <person name="Zeng C."/>
            <person name="Zhang J."/>
            <person name="Zhang Y."/>
            <person name="Li R."/>
            <person name="Xu Z."/>
            <person name="Li S."/>
            <person name="Li X."/>
            <person name="Zheng H."/>
            <person name="Cong L."/>
            <person name="Lin L."/>
            <person name="Yin J."/>
            <person name="Geng J."/>
            <person name="Li G."/>
            <person name="Shi J."/>
            <person name="Liu J."/>
            <person name="Lv H."/>
            <person name="Li J."/>
            <person name="Wang J."/>
            <person name="Deng Y."/>
            <person name="Ran L."/>
            <person name="Shi X."/>
            <person name="Wang X."/>
            <person name="Wu Q."/>
            <person name="Li C."/>
            <person name="Ren X."/>
            <person name="Wang J."/>
            <person name="Wang X."/>
            <person name="Li D."/>
            <person name="Liu D."/>
            <person name="Zhang X."/>
            <person name="Ji Z."/>
            <person name="Zhao W."/>
            <person name="Sun Y."/>
            <person name="Zhang Z."/>
            <person name="Bao J."/>
            <person name="Han Y."/>
            <person name="Dong L."/>
            <person name="Ji J."/>
            <person name="Chen P."/>
            <person name="Wu S."/>
            <person name="Liu J."/>
            <person name="Xiao Y."/>
            <person name="Bu D."/>
            <person name="Tan J."/>
            <person name="Yang L."/>
            <person name="Ye C."/>
            <person name="Zhang J."/>
            <person name="Xu J."/>
            <person name="Zhou Y."/>
            <person name="Yu Y."/>
            <person name="Zhang B."/>
            <person name="Zhuang S."/>
            <person name="Wei H."/>
            <person name="Liu B."/>
            <person name="Lei M."/>
            <person name="Yu H."/>
            <person name="Li Y."/>
            <person name="Xu H."/>
            <person name="Wei S."/>
            <person name="He X."/>
            <person name="Fang L."/>
            <person name="Zhang Z."/>
            <person name="Zhang Y."/>
            <person name="Huang X."/>
            <person name="Su Z."/>
            <person name="Tong W."/>
            <person name="Li J."/>
            <person name="Tong Z."/>
            <person name="Li S."/>
            <person name="Ye J."/>
            <person name="Wang L."/>
            <person name="Fang L."/>
            <person name="Lei T."/>
            <person name="Chen C."/>
            <person name="Chen H."/>
            <person name="Xu Z."/>
            <person name="Li H."/>
            <person name="Huang H."/>
            <person name="Zhang F."/>
            <person name="Xu H."/>
            <person name="Li N."/>
            <person name="Zhao C."/>
            <person name="Li S."/>
            <person name="Dong L."/>
            <person name="Huang Y."/>
            <person name="Li L."/>
            <person name="Xi Y."/>
            <person name="Qi Q."/>
            <person name="Li W."/>
            <person name="Zhang B."/>
            <person name="Hu W."/>
            <person name="Zhang Y."/>
            <person name="Tian X."/>
            <person name="Jiao Y."/>
            <person name="Liang X."/>
            <person name="Jin J."/>
            <person name="Gao L."/>
            <person name="Zheng W."/>
            <person name="Hao B."/>
            <person name="Liu S."/>
            <person name="Wang W."/>
            <person name="Yuan L."/>
            <person name="Cao M."/>
            <person name="McDermott J."/>
            <person name="Samudrala R."/>
            <person name="Wang J."/>
            <person name="Wong G.K."/>
            <person name="Yang H."/>
        </authorList>
    </citation>
    <scope>NUCLEOTIDE SEQUENCE [LARGE SCALE GENOMIC DNA]</scope>
</reference>
<evidence type="ECO:0000256" key="1">
    <source>
        <dbReference type="SAM" id="MobiDB-lite"/>
    </source>
</evidence>
<protein>
    <submittedName>
        <fullName evidence="2">Uncharacterized protein</fullName>
    </submittedName>
</protein>
<organism evidence="2">
    <name type="scientific">Oryza sativa subsp. japonica</name>
    <name type="common">Rice</name>
    <dbReference type="NCBI Taxonomy" id="39947"/>
    <lineage>
        <taxon>Eukaryota</taxon>
        <taxon>Viridiplantae</taxon>
        <taxon>Streptophyta</taxon>
        <taxon>Embryophyta</taxon>
        <taxon>Tracheophyta</taxon>
        <taxon>Spermatophyta</taxon>
        <taxon>Magnoliopsida</taxon>
        <taxon>Liliopsida</taxon>
        <taxon>Poales</taxon>
        <taxon>Poaceae</taxon>
        <taxon>BOP clade</taxon>
        <taxon>Oryzoideae</taxon>
        <taxon>Oryzeae</taxon>
        <taxon>Oryzinae</taxon>
        <taxon>Oryza</taxon>
        <taxon>Oryza sativa</taxon>
    </lineage>
</organism>
<feature type="compositionally biased region" description="Low complexity" evidence="1">
    <location>
        <begin position="93"/>
        <end position="103"/>
    </location>
</feature>
<proteinExistence type="predicted"/>
<dbReference type="EMBL" id="CM000140">
    <property type="protein sequence ID" value="EEE59543.1"/>
    <property type="molecule type" value="Genomic_DNA"/>
</dbReference>
<dbReference type="AlphaFoldDB" id="B9F9U5"/>